<protein>
    <recommendedName>
        <fullName evidence="3">AB hydrolase-1 domain-containing protein</fullName>
    </recommendedName>
</protein>
<evidence type="ECO:0000259" key="3">
    <source>
        <dbReference type="Pfam" id="PF00561"/>
    </source>
</evidence>
<dbReference type="InterPro" id="IPR002410">
    <property type="entry name" value="Peptidase_S33"/>
</dbReference>
<dbReference type="SUPFAM" id="SSF53474">
    <property type="entry name" value="alpha/beta-Hydrolases"/>
    <property type="match status" value="1"/>
</dbReference>
<dbReference type="PIRSF" id="PIRSF005539">
    <property type="entry name" value="Pept_S33_TRI_F1"/>
    <property type="match status" value="1"/>
</dbReference>
<dbReference type="PRINTS" id="PR00793">
    <property type="entry name" value="PROAMNOPTASE"/>
</dbReference>
<gene>
    <name evidence="4" type="ORF">CVT25_004571</name>
</gene>
<evidence type="ECO:0000313" key="5">
    <source>
        <dbReference type="Proteomes" id="UP000283269"/>
    </source>
</evidence>
<dbReference type="Gene3D" id="3.40.50.1820">
    <property type="entry name" value="alpha/beta hydrolase"/>
    <property type="match status" value="1"/>
</dbReference>
<dbReference type="GO" id="GO:0006508">
    <property type="term" value="P:proteolysis"/>
    <property type="evidence" value="ECO:0007669"/>
    <property type="project" value="InterPro"/>
</dbReference>
<name>A0A409X2B9_PSICY</name>
<organism evidence="4 5">
    <name type="scientific">Psilocybe cyanescens</name>
    <dbReference type="NCBI Taxonomy" id="93625"/>
    <lineage>
        <taxon>Eukaryota</taxon>
        <taxon>Fungi</taxon>
        <taxon>Dikarya</taxon>
        <taxon>Basidiomycota</taxon>
        <taxon>Agaricomycotina</taxon>
        <taxon>Agaricomycetes</taxon>
        <taxon>Agaricomycetidae</taxon>
        <taxon>Agaricales</taxon>
        <taxon>Agaricineae</taxon>
        <taxon>Strophariaceae</taxon>
        <taxon>Psilocybe</taxon>
    </lineage>
</organism>
<proteinExistence type="inferred from homology"/>
<dbReference type="InParanoid" id="A0A409X2B9"/>
<dbReference type="NCBIfam" id="TIGR01250">
    <property type="entry name" value="pro_imino_pep_2"/>
    <property type="match status" value="1"/>
</dbReference>
<dbReference type="PANTHER" id="PTHR43194">
    <property type="entry name" value="HYDROLASE ALPHA/BETA FOLD FAMILY"/>
    <property type="match status" value="1"/>
</dbReference>
<evidence type="ECO:0000256" key="1">
    <source>
        <dbReference type="ARBA" id="ARBA00010088"/>
    </source>
</evidence>
<keyword evidence="2" id="KW-0378">Hydrolase</keyword>
<dbReference type="Proteomes" id="UP000283269">
    <property type="component" value="Unassembled WGS sequence"/>
</dbReference>
<dbReference type="EMBL" id="NHYD01002787">
    <property type="protein sequence ID" value="PPQ84903.1"/>
    <property type="molecule type" value="Genomic_DNA"/>
</dbReference>
<evidence type="ECO:0000313" key="4">
    <source>
        <dbReference type="EMBL" id="PPQ84903.1"/>
    </source>
</evidence>
<dbReference type="InterPro" id="IPR000073">
    <property type="entry name" value="AB_hydrolase_1"/>
</dbReference>
<keyword evidence="5" id="KW-1185">Reference proteome</keyword>
<comment type="caution">
    <text evidence="4">The sequence shown here is derived from an EMBL/GenBank/DDBJ whole genome shotgun (WGS) entry which is preliminary data.</text>
</comment>
<dbReference type="Pfam" id="PF00561">
    <property type="entry name" value="Abhydrolase_1"/>
    <property type="match status" value="1"/>
</dbReference>
<evidence type="ECO:0000256" key="2">
    <source>
        <dbReference type="ARBA" id="ARBA00022801"/>
    </source>
</evidence>
<reference evidence="4 5" key="1">
    <citation type="journal article" date="2018" name="Evol. Lett.">
        <title>Horizontal gene cluster transfer increased hallucinogenic mushroom diversity.</title>
        <authorList>
            <person name="Reynolds H.T."/>
            <person name="Vijayakumar V."/>
            <person name="Gluck-Thaler E."/>
            <person name="Korotkin H.B."/>
            <person name="Matheny P.B."/>
            <person name="Slot J.C."/>
        </authorList>
    </citation>
    <scope>NUCLEOTIDE SEQUENCE [LARGE SCALE GENOMIC DNA]</scope>
    <source>
        <strain evidence="4 5">2631</strain>
    </source>
</reference>
<dbReference type="InterPro" id="IPR005945">
    <property type="entry name" value="Pro_imino_pep"/>
</dbReference>
<accession>A0A409X2B9</accession>
<dbReference type="InterPro" id="IPR050228">
    <property type="entry name" value="Carboxylesterase_BioH"/>
</dbReference>
<dbReference type="GO" id="GO:0008233">
    <property type="term" value="F:peptidase activity"/>
    <property type="evidence" value="ECO:0007669"/>
    <property type="project" value="InterPro"/>
</dbReference>
<dbReference type="AlphaFoldDB" id="A0A409X2B9"/>
<feature type="domain" description="AB hydrolase-1" evidence="3">
    <location>
        <begin position="35"/>
        <end position="308"/>
    </location>
</feature>
<dbReference type="PANTHER" id="PTHR43194:SF2">
    <property type="entry name" value="PEROXISOMAL MEMBRANE PROTEIN LPX1"/>
    <property type="match status" value="1"/>
</dbReference>
<dbReference type="InterPro" id="IPR029058">
    <property type="entry name" value="AB_hydrolase_fold"/>
</dbReference>
<comment type="similarity">
    <text evidence="1">Belongs to the peptidase S33 family.</text>
</comment>
<dbReference type="OrthoDB" id="190201at2759"/>
<sequence length="324" mass="36396">MSGESTGTVDFKVGADTYQTWYKIVGDIRNSKYRPLVIVHGGPGMTHHYMLSVFLSYCEKGVCLTADLHRPHETIFAKTGIPVIFYDQIGNGSSSICQNAPPEFWTPELFMDELDNILKALNVDKDYDLLGQSWGGMLVAQYAATRVPKGLKRLIIANAPASMELASIGTDQLLERFPPEFQQKVRKHESEGTQESEEYQGLVSEFYNKHVCTINPWPKDVATTFELLVANPGVYQAMVGPSEFNVIGSLKDWTIVDIIHKITAPTLLISAPLDEIQEVSVVPFFSKIPKVKWVELQNSTHLGMYEEPERYFEVLLNFLKDTAV</sequence>